<comment type="caution">
    <text evidence="3">The sequence shown here is derived from an EMBL/GenBank/DDBJ whole genome shotgun (WGS) entry which is preliminary data.</text>
</comment>
<dbReference type="NCBIfam" id="NF033920">
    <property type="entry name" value="C39_PA2778_fam"/>
    <property type="match status" value="1"/>
</dbReference>
<protein>
    <submittedName>
        <fullName evidence="3">PA2778 family cysteine peptidase</fullName>
    </submittedName>
</protein>
<dbReference type="Pfam" id="PF13432">
    <property type="entry name" value="TPR_16"/>
    <property type="match status" value="1"/>
</dbReference>
<dbReference type="SMART" id="SM00028">
    <property type="entry name" value="TPR"/>
    <property type="match status" value="2"/>
</dbReference>
<evidence type="ECO:0000256" key="1">
    <source>
        <dbReference type="PROSITE-ProRule" id="PRU00339"/>
    </source>
</evidence>
<name>A0ABR9F4K9_9GAMM</name>
<keyword evidence="4" id="KW-1185">Reference proteome</keyword>
<dbReference type="Proteomes" id="UP001645039">
    <property type="component" value="Unassembled WGS sequence"/>
</dbReference>
<dbReference type="Gene3D" id="1.25.40.10">
    <property type="entry name" value="Tetratricopeptide repeat domain"/>
    <property type="match status" value="1"/>
</dbReference>
<dbReference type="Pfam" id="PF13529">
    <property type="entry name" value="Peptidase_C39_2"/>
    <property type="match status" value="1"/>
</dbReference>
<organism evidence="3 4">
    <name type="scientific">Halomonas casei</name>
    <dbReference type="NCBI Taxonomy" id="2742613"/>
    <lineage>
        <taxon>Bacteria</taxon>
        <taxon>Pseudomonadati</taxon>
        <taxon>Pseudomonadota</taxon>
        <taxon>Gammaproteobacteria</taxon>
        <taxon>Oceanospirillales</taxon>
        <taxon>Halomonadaceae</taxon>
        <taxon>Halomonas</taxon>
    </lineage>
</organism>
<accession>A0ABR9F4K9</accession>
<dbReference type="Gene3D" id="3.90.70.10">
    <property type="entry name" value="Cysteine proteinases"/>
    <property type="match status" value="1"/>
</dbReference>
<feature type="repeat" description="TPR" evidence="1">
    <location>
        <begin position="231"/>
        <end position="264"/>
    </location>
</feature>
<dbReference type="SUPFAM" id="SSF48452">
    <property type="entry name" value="TPR-like"/>
    <property type="match status" value="1"/>
</dbReference>
<evidence type="ECO:0000313" key="4">
    <source>
        <dbReference type="Proteomes" id="UP001645039"/>
    </source>
</evidence>
<evidence type="ECO:0000313" key="3">
    <source>
        <dbReference type="EMBL" id="MBE0400702.1"/>
    </source>
</evidence>
<gene>
    <name evidence="3" type="ORF">EI168_11370</name>
</gene>
<keyword evidence="1" id="KW-0802">TPR repeat</keyword>
<dbReference type="EMBL" id="RRZD01000009">
    <property type="protein sequence ID" value="MBE0400702.1"/>
    <property type="molecule type" value="Genomic_DNA"/>
</dbReference>
<dbReference type="RefSeq" id="WP_096279628.1">
    <property type="nucleotide sequence ID" value="NZ_CBCSBM010000008.1"/>
</dbReference>
<dbReference type="PROSITE" id="PS50005">
    <property type="entry name" value="TPR"/>
    <property type="match status" value="1"/>
</dbReference>
<sequence>MTNTFFYARFAGVFMILLLLSACARNPVLLQSSYSNLPAHAEIESVPFYAQTEFQCGPATLAMALNYQDVDAEVDKLIPQVFLPGRDGSVQPEMLATVRRYEQLAYPIRGTMDALLGHLAAGDPVVVMQNLSLPIYPMWHYAIAIGYDLPSETLILRSGEIERHTLSFSRFDATWARTQRWGFVVAEPGSLPAGITARNALEAISAYEESHGPRAALSSWQTFVEHHPANAIGQFALGNALYADQQPDQALQAFEKATDIDPEMGAAWLNRGLLLVQQGSTELARDALTQAASLPGSWQKKAQQLLDNY</sequence>
<dbReference type="InterPro" id="IPR019734">
    <property type="entry name" value="TPR_rpt"/>
</dbReference>
<feature type="domain" description="Peptidase C39-like" evidence="2">
    <location>
        <begin position="45"/>
        <end position="151"/>
    </location>
</feature>
<dbReference type="InterPro" id="IPR011990">
    <property type="entry name" value="TPR-like_helical_dom_sf"/>
</dbReference>
<proteinExistence type="predicted"/>
<evidence type="ECO:0000259" key="2">
    <source>
        <dbReference type="Pfam" id="PF13529"/>
    </source>
</evidence>
<dbReference type="InterPro" id="IPR039564">
    <property type="entry name" value="Peptidase_C39-like"/>
</dbReference>
<reference evidence="3 4" key="1">
    <citation type="submission" date="2020-07" db="EMBL/GenBank/DDBJ databases">
        <title>Halophilic bacteria isolated from french cheeses.</title>
        <authorList>
            <person name="Kothe C.I."/>
            <person name="Farah-Kraiem B."/>
            <person name="Renault P."/>
            <person name="Dridi B."/>
        </authorList>
    </citation>
    <scope>NUCLEOTIDE SEQUENCE [LARGE SCALE GENOMIC DNA]</scope>
    <source>
        <strain evidence="3 4">FME1</strain>
    </source>
</reference>